<dbReference type="CDD" id="cd00073">
    <property type="entry name" value="H15"/>
    <property type="match status" value="1"/>
</dbReference>
<evidence type="ECO:0000256" key="1">
    <source>
        <dbReference type="ARBA" id="ARBA00004123"/>
    </source>
</evidence>
<evidence type="ECO:0000313" key="10">
    <source>
        <dbReference type="EMBL" id="CDF91005.1"/>
    </source>
</evidence>
<dbReference type="PANTHER" id="PTHR11467">
    <property type="entry name" value="HISTONE H1"/>
    <property type="match status" value="1"/>
</dbReference>
<dbReference type="InterPro" id="IPR036390">
    <property type="entry name" value="WH_DNA-bd_sf"/>
</dbReference>
<dbReference type="GO" id="GO:0003690">
    <property type="term" value="F:double-stranded DNA binding"/>
    <property type="evidence" value="ECO:0007669"/>
    <property type="project" value="TreeGrafter"/>
</dbReference>
<dbReference type="GO" id="GO:0006334">
    <property type="term" value="P:nucleosome assembly"/>
    <property type="evidence" value="ECO:0007669"/>
    <property type="project" value="InterPro"/>
</dbReference>
<keyword evidence="6 7" id="KW-0539">Nucleus</keyword>
<dbReference type="InterPro" id="IPR005819">
    <property type="entry name" value="H1/H5"/>
</dbReference>
<dbReference type="SUPFAM" id="SSF46785">
    <property type="entry name" value="Winged helix' DNA-binding domain"/>
    <property type="match status" value="2"/>
</dbReference>
<dbReference type="GO" id="GO:0005634">
    <property type="term" value="C:nucleus"/>
    <property type="evidence" value="ECO:0007669"/>
    <property type="project" value="UniProtKB-SubCell"/>
</dbReference>
<dbReference type="SMART" id="SM00526">
    <property type="entry name" value="H15"/>
    <property type="match status" value="2"/>
</dbReference>
<evidence type="ECO:0000256" key="3">
    <source>
        <dbReference type="ARBA" id="ARBA00020833"/>
    </source>
</evidence>
<feature type="compositionally biased region" description="Basic and acidic residues" evidence="8">
    <location>
        <begin position="196"/>
        <end position="205"/>
    </location>
</feature>
<evidence type="ECO:0000256" key="7">
    <source>
        <dbReference type="RuleBase" id="RU003894"/>
    </source>
</evidence>
<evidence type="ECO:0000259" key="9">
    <source>
        <dbReference type="PROSITE" id="PS51504"/>
    </source>
</evidence>
<feature type="region of interest" description="Disordered" evidence="8">
    <location>
        <begin position="1"/>
        <end position="56"/>
    </location>
</feature>
<dbReference type="GO" id="GO:0030261">
    <property type="term" value="P:chromosome condensation"/>
    <property type="evidence" value="ECO:0007669"/>
    <property type="project" value="TreeGrafter"/>
</dbReference>
<dbReference type="GO" id="GO:0030527">
    <property type="term" value="F:structural constituent of chromatin"/>
    <property type="evidence" value="ECO:0007669"/>
    <property type="project" value="InterPro"/>
</dbReference>
<evidence type="ECO:0000256" key="5">
    <source>
        <dbReference type="ARBA" id="ARBA00023125"/>
    </source>
</evidence>
<dbReference type="EMBL" id="HG316462">
    <property type="protein sequence ID" value="CDF91005.1"/>
    <property type="molecule type" value="Genomic_DNA"/>
</dbReference>
<keyword evidence="5 7" id="KW-0238">DNA-binding</keyword>
<dbReference type="PRINTS" id="PR00624">
    <property type="entry name" value="HISTONEH5"/>
</dbReference>
<feature type="compositionally biased region" description="Basic and acidic residues" evidence="8">
    <location>
        <begin position="221"/>
        <end position="235"/>
    </location>
</feature>
<evidence type="ECO:0000256" key="2">
    <source>
        <dbReference type="ARBA" id="ARBA00004286"/>
    </source>
</evidence>
<feature type="domain" description="H15" evidence="9">
    <location>
        <begin position="56"/>
        <end position="130"/>
    </location>
</feature>
<comment type="similarity">
    <text evidence="7">Belongs to the histone H1/H5 family.</text>
</comment>
<keyword evidence="11" id="KW-1185">Reference proteome</keyword>
<dbReference type="OrthoDB" id="1110759at2759"/>
<dbReference type="Pfam" id="PF00538">
    <property type="entry name" value="Linker_histone"/>
    <property type="match status" value="2"/>
</dbReference>
<dbReference type="PROSITE" id="PS51504">
    <property type="entry name" value="H15"/>
    <property type="match status" value="2"/>
</dbReference>
<dbReference type="GO" id="GO:0000786">
    <property type="term" value="C:nucleosome"/>
    <property type="evidence" value="ECO:0007669"/>
    <property type="project" value="InterPro"/>
</dbReference>
<dbReference type="InterPro" id="IPR036388">
    <property type="entry name" value="WH-like_DNA-bd_sf"/>
</dbReference>
<name>A0A8J2X9Y9_ZYGB2</name>
<protein>
    <recommendedName>
        <fullName evidence="3">Histone H1</fullName>
    </recommendedName>
</protein>
<keyword evidence="4 7" id="KW-0158">Chromosome</keyword>
<dbReference type="PANTHER" id="PTHR11467:SF36">
    <property type="entry name" value="HISTONE 24-RELATED"/>
    <property type="match status" value="1"/>
</dbReference>
<dbReference type="InterPro" id="IPR005818">
    <property type="entry name" value="Histone_H1/H5_H15"/>
</dbReference>
<feature type="compositionally biased region" description="Basic and acidic residues" evidence="8">
    <location>
        <begin position="163"/>
        <end position="175"/>
    </location>
</feature>
<feature type="domain" description="H15" evidence="9">
    <location>
        <begin position="240"/>
        <end position="315"/>
    </location>
</feature>
<dbReference type="GO" id="GO:0031492">
    <property type="term" value="F:nucleosomal DNA binding"/>
    <property type="evidence" value="ECO:0007669"/>
    <property type="project" value="TreeGrafter"/>
</dbReference>
<organism evidence="10 11">
    <name type="scientific">Zygosaccharomyces bailii (strain CLIB 213 / ATCC 58445 / CBS 680 / BCRC 21525 / NBRC 1098 / NCYC 1416 / NRRL Y-2227)</name>
    <dbReference type="NCBI Taxonomy" id="1333698"/>
    <lineage>
        <taxon>Eukaryota</taxon>
        <taxon>Fungi</taxon>
        <taxon>Dikarya</taxon>
        <taxon>Ascomycota</taxon>
        <taxon>Saccharomycotina</taxon>
        <taxon>Saccharomycetes</taxon>
        <taxon>Saccharomycetales</taxon>
        <taxon>Saccharomycetaceae</taxon>
        <taxon>Zygosaccharomyces</taxon>
    </lineage>
</organism>
<evidence type="ECO:0000313" key="11">
    <source>
        <dbReference type="Proteomes" id="UP000019375"/>
    </source>
</evidence>
<evidence type="ECO:0000256" key="6">
    <source>
        <dbReference type="ARBA" id="ARBA00023242"/>
    </source>
</evidence>
<evidence type="ECO:0000256" key="8">
    <source>
        <dbReference type="SAM" id="MobiDB-lite"/>
    </source>
</evidence>
<evidence type="ECO:0000256" key="4">
    <source>
        <dbReference type="ARBA" id="ARBA00022454"/>
    </source>
</evidence>
<dbReference type="Gene3D" id="1.10.10.10">
    <property type="entry name" value="Winged helix-like DNA-binding domain superfamily/Winged helix DNA-binding domain"/>
    <property type="match status" value="2"/>
</dbReference>
<reference evidence="11" key="1">
    <citation type="journal article" date="2013" name="Genome Announc.">
        <title>Genome sequence of the food spoilage yeast Zygosaccharomyces bailii CLIB 213(T).</title>
        <authorList>
            <person name="Galeote V."/>
            <person name="Bigey F."/>
            <person name="Devillers H."/>
            <person name="Neuveglise C."/>
            <person name="Dequin S."/>
        </authorList>
    </citation>
    <scope>NUCLEOTIDE SEQUENCE [LARGE SCALE GENOMIC DNA]</scope>
    <source>
        <strain evidence="11">CLIB 213 / ATCC 58445 / CBS 680 / CCRC 21525 / NBRC 1098 / NCYC 1416 / NRRL Y-2227</strain>
    </source>
</reference>
<gene>
    <name evidence="10" type="ORF">BN860_02674g</name>
</gene>
<dbReference type="AlphaFoldDB" id="A0A8J2X9Y9"/>
<proteinExistence type="inferred from homology"/>
<accession>A0A8J2X9Y9</accession>
<sequence>MPPKRTIKRKDNGLKKSAKNSASSLKKDAIDSSTSSAKKGVSKKQASLSHAKKADVSKSYKELIAEALTALNDRKGSSRPAIKKYIKEYHPSVGAATGFDSYFNNAIKKGVEANEFSLPKGPSGALKLVKPPLETAEKLQIEKTEKTETKGRSPKTENGVKSLEYKGNPEDDPKQKRGRPRLSETSSKVAGSADTKSPERIKKQEQSQPAEKPKSRRSKNAKAEKGKPVKVEKISKTKLPQATYKEMITSGILHLNGGKGSSRSALKKFVRDQYKSSIKSGSNFDHLFNSAIKKGIESGDFLQPKGPSSVVKVIKKENIQLA</sequence>
<feature type="compositionally biased region" description="Basic and acidic residues" evidence="8">
    <location>
        <begin position="135"/>
        <end position="155"/>
    </location>
</feature>
<feature type="region of interest" description="Disordered" evidence="8">
    <location>
        <begin position="115"/>
        <end position="236"/>
    </location>
</feature>
<comment type="subcellular location">
    <subcellularLocation>
        <location evidence="2">Chromosome</location>
    </subcellularLocation>
    <subcellularLocation>
        <location evidence="1 7">Nucleus</location>
    </subcellularLocation>
</comment>
<dbReference type="Proteomes" id="UP000019375">
    <property type="component" value="Unassembled WGS sequence"/>
</dbReference>
<dbReference type="GO" id="GO:0045910">
    <property type="term" value="P:negative regulation of DNA recombination"/>
    <property type="evidence" value="ECO:0007669"/>
    <property type="project" value="TreeGrafter"/>
</dbReference>